<evidence type="ECO:0000313" key="11">
    <source>
        <dbReference type="Proteomes" id="UP000578531"/>
    </source>
</evidence>
<comment type="subunit">
    <text evidence="4">Binds to histones H3 and H4.</text>
</comment>
<evidence type="ECO:0000259" key="9">
    <source>
        <dbReference type="PROSITE" id="PS50059"/>
    </source>
</evidence>
<comment type="caution">
    <text evidence="10">The sequence shown here is derived from an EMBL/GenBank/DDBJ whole genome shotgun (WGS) entry which is preliminary data.</text>
</comment>
<dbReference type="Proteomes" id="UP000578531">
    <property type="component" value="Unassembled WGS sequence"/>
</dbReference>
<evidence type="ECO:0000256" key="6">
    <source>
        <dbReference type="ARBA" id="ARBA00023235"/>
    </source>
</evidence>
<sequence length="550" mass="59168">MSSLLPVQVYGLKVPAGDVMIPAIADFPATFRITMAAIDPSASPAHTGTVNGDTKSRATLKLVYDANPGQDSDSDEGSDEEEEYLKALLAGHESDDEDEDDESSSDDEEKNGGPSDPSKTKKARKEAALLQMMGALAEGQNDSENEMELDESPLLNGLTKNSKANKGKGKAVAEDSEDESLGEDDTEDSVDGMEEVVVCTLDPEKNCQQTLDLTIGEDQTAYFKVSGTHTIYLTGNYVVPADSGHNHEHELYDGEDEEDDYDMSPDEDELDDDEESDELDTLEDPRITEVASGDEEEPPKLVKKDEVAKKEEPAKKGKNKRAREESGDEKEPPVSLDEIMAKSLKPAEVTANGETKLSKKQLKKLKNNAGKAVEAAVESKEVKKEEAAAKDSPLKGDKKVQFAKNLEQGPASSADMPKMDSKDKTKSDSKKEEGKPKASLGMKTVQGVKIDDKKLGTGPAAKKGSKVGMRYIGKLNDGKVFDSNKKGKVFSFTIGDGSVIKGWDIGVAGMQAGGERRITIPADLAYGKKGVAGIPGNAELTFDLRLLEVN</sequence>
<evidence type="ECO:0000256" key="4">
    <source>
        <dbReference type="ARBA" id="ARBA00011865"/>
    </source>
</evidence>
<dbReference type="PROSITE" id="PS50059">
    <property type="entry name" value="FKBP_PPIASE"/>
    <property type="match status" value="1"/>
</dbReference>
<dbReference type="EMBL" id="JACCJC010000004">
    <property type="protein sequence ID" value="KAF6240140.1"/>
    <property type="molecule type" value="Genomic_DNA"/>
</dbReference>
<comment type="similarity">
    <text evidence="3">Belongs to the FKBP-type PPIase family. FKBP3/4 subfamily.</text>
</comment>
<dbReference type="AlphaFoldDB" id="A0A8H6G4D2"/>
<dbReference type="PIRSF" id="PIRSF001473">
    <property type="entry name" value="FK506-bp_FPR3"/>
    <property type="match status" value="1"/>
</dbReference>
<dbReference type="PANTHER" id="PTHR43811">
    <property type="entry name" value="FKBP-TYPE PEPTIDYL-PROLYL CIS-TRANS ISOMERASE FKPA"/>
    <property type="match status" value="1"/>
</dbReference>
<feature type="compositionally biased region" description="Acidic residues" evidence="8">
    <location>
        <begin position="253"/>
        <end position="282"/>
    </location>
</feature>
<feature type="compositionally biased region" description="Basic and acidic residues" evidence="8">
    <location>
        <begin position="322"/>
        <end position="332"/>
    </location>
</feature>
<accession>A0A8H6G4D2</accession>
<feature type="compositionally biased region" description="Acidic residues" evidence="8">
    <location>
        <begin position="174"/>
        <end position="190"/>
    </location>
</feature>
<feature type="compositionally biased region" description="Acidic residues" evidence="8">
    <location>
        <begin position="141"/>
        <end position="151"/>
    </location>
</feature>
<dbReference type="GO" id="GO:0003755">
    <property type="term" value="F:peptidyl-prolyl cis-trans isomerase activity"/>
    <property type="evidence" value="ECO:0007669"/>
    <property type="project" value="UniProtKB-KW"/>
</dbReference>
<dbReference type="OrthoDB" id="77911at2759"/>
<dbReference type="Gene3D" id="3.10.50.40">
    <property type="match status" value="1"/>
</dbReference>
<feature type="compositionally biased region" description="Basic and acidic residues" evidence="8">
    <location>
        <begin position="298"/>
        <end position="315"/>
    </location>
</feature>
<evidence type="ECO:0000256" key="1">
    <source>
        <dbReference type="ARBA" id="ARBA00000971"/>
    </source>
</evidence>
<dbReference type="GeneID" id="59283424"/>
<dbReference type="InterPro" id="IPR046357">
    <property type="entry name" value="PPIase_dom_sf"/>
</dbReference>
<feature type="compositionally biased region" description="Basic and acidic residues" evidence="8">
    <location>
        <begin position="417"/>
        <end position="436"/>
    </location>
</feature>
<dbReference type="Gene3D" id="2.60.120.340">
    <property type="entry name" value="Nucleoplasmin core domain"/>
    <property type="match status" value="1"/>
</dbReference>
<dbReference type="InterPro" id="IPR041232">
    <property type="entry name" value="NPL"/>
</dbReference>
<feature type="region of interest" description="Disordered" evidence="8">
    <location>
        <begin position="139"/>
        <end position="190"/>
    </location>
</feature>
<keyword evidence="11" id="KW-1185">Reference proteome</keyword>
<evidence type="ECO:0000256" key="3">
    <source>
        <dbReference type="ARBA" id="ARBA00007838"/>
    </source>
</evidence>
<dbReference type="GO" id="GO:0005730">
    <property type="term" value="C:nucleolus"/>
    <property type="evidence" value="ECO:0007669"/>
    <property type="project" value="TreeGrafter"/>
</dbReference>
<organism evidence="10 11">
    <name type="scientific">Letharia columbiana</name>
    <dbReference type="NCBI Taxonomy" id="112416"/>
    <lineage>
        <taxon>Eukaryota</taxon>
        <taxon>Fungi</taxon>
        <taxon>Dikarya</taxon>
        <taxon>Ascomycota</taxon>
        <taxon>Pezizomycotina</taxon>
        <taxon>Lecanoromycetes</taxon>
        <taxon>OSLEUM clade</taxon>
        <taxon>Lecanoromycetidae</taxon>
        <taxon>Lecanorales</taxon>
        <taxon>Lecanorineae</taxon>
        <taxon>Parmeliaceae</taxon>
        <taxon>Letharia</taxon>
    </lineage>
</organism>
<name>A0A8H6G4D2_9LECA</name>
<comment type="catalytic activity">
    <reaction evidence="1 7">
        <text>[protein]-peptidylproline (omega=180) = [protein]-peptidylproline (omega=0)</text>
        <dbReference type="Rhea" id="RHEA:16237"/>
        <dbReference type="Rhea" id="RHEA-COMP:10747"/>
        <dbReference type="Rhea" id="RHEA-COMP:10748"/>
        <dbReference type="ChEBI" id="CHEBI:83833"/>
        <dbReference type="ChEBI" id="CHEBI:83834"/>
        <dbReference type="EC" id="5.2.1.8"/>
    </reaction>
</comment>
<feature type="compositionally biased region" description="Basic and acidic residues" evidence="8">
    <location>
        <begin position="377"/>
        <end position="400"/>
    </location>
</feature>
<feature type="region of interest" description="Disordered" evidence="8">
    <location>
        <begin position="240"/>
        <end position="443"/>
    </location>
</feature>
<protein>
    <recommendedName>
        <fullName evidence="7">peptidylprolyl isomerase</fullName>
        <ecNumber evidence="7">5.2.1.8</ecNumber>
    </recommendedName>
</protein>
<keyword evidence="5 7" id="KW-0697">Rotamase</keyword>
<dbReference type="SUPFAM" id="SSF54534">
    <property type="entry name" value="FKBP-like"/>
    <property type="match status" value="1"/>
</dbReference>
<evidence type="ECO:0000256" key="5">
    <source>
        <dbReference type="ARBA" id="ARBA00023110"/>
    </source>
</evidence>
<proteinExistence type="inferred from homology"/>
<evidence type="ECO:0000256" key="7">
    <source>
        <dbReference type="PROSITE-ProRule" id="PRU00277"/>
    </source>
</evidence>
<feature type="compositionally biased region" description="Acidic residues" evidence="8">
    <location>
        <begin position="94"/>
        <end position="109"/>
    </location>
</feature>
<dbReference type="InterPro" id="IPR001179">
    <property type="entry name" value="PPIase_FKBP_dom"/>
</dbReference>
<evidence type="ECO:0000313" key="10">
    <source>
        <dbReference type="EMBL" id="KAF6240140.1"/>
    </source>
</evidence>
<dbReference type="GO" id="GO:0000785">
    <property type="term" value="C:chromatin"/>
    <property type="evidence" value="ECO:0007669"/>
    <property type="project" value="TreeGrafter"/>
</dbReference>
<feature type="compositionally biased region" description="Acidic residues" evidence="8">
    <location>
        <begin position="72"/>
        <end position="83"/>
    </location>
</feature>
<dbReference type="InterPro" id="IPR023566">
    <property type="entry name" value="PPIase_Fpr3/Fpr4-like"/>
</dbReference>
<dbReference type="Pfam" id="PF00254">
    <property type="entry name" value="FKBP_C"/>
    <property type="match status" value="1"/>
</dbReference>
<gene>
    <name evidence="10" type="ORF">HO173_001750</name>
</gene>
<comment type="function">
    <text evidence="2">PPIase that acts as a histone chaperone. Histone proline isomerase that increases the rate of cis-trans isomerization at prolines on the histone H3 N-terminal tail. Proline isomerization influences H3 methylation thereby regulating gene expression.</text>
</comment>
<dbReference type="RefSeq" id="XP_037169409.1">
    <property type="nucleotide sequence ID" value="XM_037303687.1"/>
</dbReference>
<dbReference type="Pfam" id="PF17800">
    <property type="entry name" value="NPL"/>
    <property type="match status" value="1"/>
</dbReference>
<dbReference type="EC" id="5.2.1.8" evidence="7"/>
<keyword evidence="6 7" id="KW-0413">Isomerase</keyword>
<feature type="domain" description="PPIase FKBP-type" evidence="9">
    <location>
        <begin position="464"/>
        <end position="550"/>
    </location>
</feature>
<feature type="region of interest" description="Disordered" evidence="8">
    <location>
        <begin position="64"/>
        <end position="125"/>
    </location>
</feature>
<dbReference type="FunFam" id="3.10.50.40:FF:000006">
    <property type="entry name" value="Peptidyl-prolyl cis-trans isomerase"/>
    <property type="match status" value="1"/>
</dbReference>
<reference evidence="10 11" key="1">
    <citation type="journal article" date="2020" name="Genomics">
        <title>Complete, high-quality genomes from long-read metagenomic sequencing of two wolf lichen thalli reveals enigmatic genome architecture.</title>
        <authorList>
            <person name="McKenzie S.K."/>
            <person name="Walston R.F."/>
            <person name="Allen J.L."/>
        </authorList>
    </citation>
    <scope>NUCLEOTIDE SEQUENCE [LARGE SCALE GENOMIC DNA]</scope>
    <source>
        <strain evidence="10">WasteWater2</strain>
    </source>
</reference>
<evidence type="ECO:0000256" key="2">
    <source>
        <dbReference type="ARBA" id="ARBA00002221"/>
    </source>
</evidence>
<dbReference type="PANTHER" id="PTHR43811:SF19">
    <property type="entry name" value="39 KDA FK506-BINDING NUCLEAR PROTEIN"/>
    <property type="match status" value="1"/>
</dbReference>
<evidence type="ECO:0000256" key="8">
    <source>
        <dbReference type="SAM" id="MobiDB-lite"/>
    </source>
</evidence>